<dbReference type="EMBL" id="WNWS01000194">
    <property type="protein sequence ID" value="KAE9975435.1"/>
    <property type="molecule type" value="Genomic_DNA"/>
</dbReference>
<accession>A0A8H3VK82</accession>
<dbReference type="AlphaFoldDB" id="A0A8H3VK82"/>
<comment type="caution">
    <text evidence="2">The sequence shown here is derived from an EMBL/GenBank/DDBJ whole genome shotgun (WGS) entry which is preliminary data.</text>
</comment>
<reference evidence="2 4" key="1">
    <citation type="submission" date="2019-07" db="EMBL/GenBank/DDBJ databases">
        <title>Venturia inaequalis Genome Resource.</title>
        <authorList>
            <person name="Lichtner F.J."/>
        </authorList>
    </citation>
    <scope>NUCLEOTIDE SEQUENCE [LARGE SCALE GENOMIC DNA]</scope>
    <source>
        <strain evidence="1 3">120213</strain>
        <strain evidence="2 4">DMI_063113</strain>
    </source>
</reference>
<protein>
    <submittedName>
        <fullName evidence="2">Uncharacterized protein</fullName>
    </submittedName>
</protein>
<gene>
    <name evidence="2" type="ORF">EG327_011088</name>
    <name evidence="1" type="ORF">EG328_003172</name>
</gene>
<dbReference type="Proteomes" id="UP000447873">
    <property type="component" value="Unassembled WGS sequence"/>
</dbReference>
<evidence type="ECO:0000313" key="3">
    <source>
        <dbReference type="Proteomes" id="UP000447873"/>
    </source>
</evidence>
<dbReference type="Proteomes" id="UP000490939">
    <property type="component" value="Unassembled WGS sequence"/>
</dbReference>
<keyword evidence="4" id="KW-1185">Reference proteome</keyword>
<evidence type="ECO:0000313" key="4">
    <source>
        <dbReference type="Proteomes" id="UP000490939"/>
    </source>
</evidence>
<organism evidence="2 4">
    <name type="scientific">Venturia inaequalis</name>
    <name type="common">Apple scab fungus</name>
    <dbReference type="NCBI Taxonomy" id="5025"/>
    <lineage>
        <taxon>Eukaryota</taxon>
        <taxon>Fungi</taxon>
        <taxon>Dikarya</taxon>
        <taxon>Ascomycota</taxon>
        <taxon>Pezizomycotina</taxon>
        <taxon>Dothideomycetes</taxon>
        <taxon>Pleosporomycetidae</taxon>
        <taxon>Venturiales</taxon>
        <taxon>Venturiaceae</taxon>
        <taxon>Venturia</taxon>
    </lineage>
</organism>
<dbReference type="EMBL" id="WNWR01000084">
    <property type="protein sequence ID" value="KAE9991727.1"/>
    <property type="molecule type" value="Genomic_DNA"/>
</dbReference>
<evidence type="ECO:0000313" key="2">
    <source>
        <dbReference type="EMBL" id="KAE9991727.1"/>
    </source>
</evidence>
<sequence length="121" mass="13436">MSETFPGASGCRDIFDTLSSATIDFLVTNDAEEARRNRMEFEKQVGDLLQELPSRKGLPSTNENRNTDFSLSTMLSADGFDFGEMLSSAAQWPEFQDMNFDDMDTQLMTGIGVGSSSHLFE</sequence>
<proteinExistence type="predicted"/>
<evidence type="ECO:0000313" key="1">
    <source>
        <dbReference type="EMBL" id="KAE9975435.1"/>
    </source>
</evidence>
<name>A0A8H3VK82_VENIN</name>